<feature type="coiled-coil region" evidence="1">
    <location>
        <begin position="435"/>
        <end position="462"/>
    </location>
</feature>
<feature type="region of interest" description="Disordered" evidence="2">
    <location>
        <begin position="237"/>
        <end position="307"/>
    </location>
</feature>
<dbReference type="EMBL" id="KL198022">
    <property type="protein sequence ID" value="KDQ18063.1"/>
    <property type="molecule type" value="Genomic_DNA"/>
</dbReference>
<evidence type="ECO:0000313" key="3">
    <source>
        <dbReference type="EMBL" id="KDQ18063.1"/>
    </source>
</evidence>
<feature type="region of interest" description="Disordered" evidence="2">
    <location>
        <begin position="352"/>
        <end position="392"/>
    </location>
</feature>
<dbReference type="InParanoid" id="A0A067MQN9"/>
<feature type="compositionally biased region" description="Polar residues" evidence="2">
    <location>
        <begin position="238"/>
        <end position="252"/>
    </location>
</feature>
<protein>
    <submittedName>
        <fullName evidence="3">Uncharacterized protein</fullName>
    </submittedName>
</protein>
<dbReference type="Proteomes" id="UP000027195">
    <property type="component" value="Unassembled WGS sequence"/>
</dbReference>
<sequence>MAHAAIHITGLYHIIKPITDTKLHAELDSYGQITAIHRLSTRNLQLHILVKFASPVAGPIAARHRHDGWIIEPLLPGNPMYQEYLTIEHHSGTANWTPDPGLSNTSSALRVANPEPIRRPNTAATLLRPYASPFTSNFPINFPAPSAMLYSPLACPALQSTTHTGHLEVGNNAIKQPGVFPSVLRPPLATPSTTRAELLFGWTSVAIPKSRPRQKSGNALKAPPDLLLPKQANELCSPHSSATALPTPTSPLSRAYHVPTAPKPAETTYLPPPPSISRPHSVASTDREALRPSQRRKRGRSHSTSDILLYPTPAEVCSSCAEKDACISAAEIELDTLYRRLAELEAAVDEMAEPNSFSSDSEAGNATNSTGSSEASTSRSQTIEAPDITANSNRAPSYCSVDEFLAQSAEARDMALREHAARLKQREDTGPTSVESELRMRCEVLEKELAETRRVVRQERELRDELAVRESELKGYCQRLEKELAKVVKEEVERDAHREIMDRTQPSRRLSGVMG</sequence>
<dbReference type="AlphaFoldDB" id="A0A067MQN9"/>
<evidence type="ECO:0000256" key="1">
    <source>
        <dbReference type="SAM" id="Coils"/>
    </source>
</evidence>
<dbReference type="HOGENOM" id="CLU_528897_0_0_1"/>
<gene>
    <name evidence="3" type="ORF">BOTBODRAFT_143755</name>
</gene>
<organism evidence="3 4">
    <name type="scientific">Botryobasidium botryosum (strain FD-172 SS1)</name>
    <dbReference type="NCBI Taxonomy" id="930990"/>
    <lineage>
        <taxon>Eukaryota</taxon>
        <taxon>Fungi</taxon>
        <taxon>Dikarya</taxon>
        <taxon>Basidiomycota</taxon>
        <taxon>Agaricomycotina</taxon>
        <taxon>Agaricomycetes</taxon>
        <taxon>Cantharellales</taxon>
        <taxon>Botryobasidiaceae</taxon>
        <taxon>Botryobasidium</taxon>
    </lineage>
</organism>
<reference evidence="4" key="1">
    <citation type="journal article" date="2014" name="Proc. Natl. Acad. Sci. U.S.A.">
        <title>Extensive sampling of basidiomycete genomes demonstrates inadequacy of the white-rot/brown-rot paradigm for wood decay fungi.</title>
        <authorList>
            <person name="Riley R."/>
            <person name="Salamov A.A."/>
            <person name="Brown D.W."/>
            <person name="Nagy L.G."/>
            <person name="Floudas D."/>
            <person name="Held B.W."/>
            <person name="Levasseur A."/>
            <person name="Lombard V."/>
            <person name="Morin E."/>
            <person name="Otillar R."/>
            <person name="Lindquist E.A."/>
            <person name="Sun H."/>
            <person name="LaButti K.M."/>
            <person name="Schmutz J."/>
            <person name="Jabbour D."/>
            <person name="Luo H."/>
            <person name="Baker S.E."/>
            <person name="Pisabarro A.G."/>
            <person name="Walton J.D."/>
            <person name="Blanchette R.A."/>
            <person name="Henrissat B."/>
            <person name="Martin F."/>
            <person name="Cullen D."/>
            <person name="Hibbett D.S."/>
            <person name="Grigoriev I.V."/>
        </authorList>
    </citation>
    <scope>NUCLEOTIDE SEQUENCE [LARGE SCALE GENOMIC DNA]</scope>
    <source>
        <strain evidence="4">FD-172 SS1</strain>
    </source>
</reference>
<keyword evidence="1" id="KW-0175">Coiled coil</keyword>
<evidence type="ECO:0000256" key="2">
    <source>
        <dbReference type="SAM" id="MobiDB-lite"/>
    </source>
</evidence>
<feature type="compositionally biased region" description="Low complexity" evidence="2">
    <location>
        <begin position="367"/>
        <end position="382"/>
    </location>
</feature>
<evidence type="ECO:0000313" key="4">
    <source>
        <dbReference type="Proteomes" id="UP000027195"/>
    </source>
</evidence>
<feature type="compositionally biased region" description="Polar residues" evidence="2">
    <location>
        <begin position="355"/>
        <end position="366"/>
    </location>
</feature>
<proteinExistence type="predicted"/>
<keyword evidence="4" id="KW-1185">Reference proteome</keyword>
<accession>A0A067MQN9</accession>
<name>A0A067MQN9_BOTB1</name>